<keyword evidence="2" id="KW-0433">Leucine-rich repeat</keyword>
<evidence type="ECO:0000256" key="3">
    <source>
        <dbReference type="ARBA" id="ARBA00022692"/>
    </source>
</evidence>
<dbReference type="GO" id="GO:0051707">
    <property type="term" value="P:response to other organism"/>
    <property type="evidence" value="ECO:0007669"/>
    <property type="project" value="UniProtKB-ARBA"/>
</dbReference>
<keyword evidence="4" id="KW-0732">Signal</keyword>
<keyword evidence="7" id="KW-0472">Membrane</keyword>
<dbReference type="GO" id="GO:0009791">
    <property type="term" value="P:post-embryonic development"/>
    <property type="evidence" value="ECO:0007669"/>
    <property type="project" value="UniProtKB-ARBA"/>
</dbReference>
<dbReference type="PANTHER" id="PTHR48004:SF58">
    <property type="entry name" value="OS01G0162200 PROTEIN"/>
    <property type="match status" value="1"/>
</dbReference>
<reference evidence="10" key="1">
    <citation type="submission" date="2023-08" db="EMBL/GenBank/DDBJ databases">
        <title>A de novo genome assembly of Solanum verrucosum Schlechtendal, a Mexican diploid species geographically isolated from the other diploid A-genome species in potato relatives.</title>
        <authorList>
            <person name="Hosaka K."/>
        </authorList>
    </citation>
    <scope>NUCLEOTIDE SEQUENCE</scope>
    <source>
        <tissue evidence="10">Young leaves</tissue>
    </source>
</reference>
<evidence type="ECO:0000256" key="6">
    <source>
        <dbReference type="ARBA" id="ARBA00022989"/>
    </source>
</evidence>
<dbReference type="InterPro" id="IPR055414">
    <property type="entry name" value="LRR_R13L4/SHOC2-like"/>
</dbReference>
<keyword evidence="6" id="KW-1133">Transmembrane helix</keyword>
<dbReference type="GO" id="GO:0016020">
    <property type="term" value="C:membrane"/>
    <property type="evidence" value="ECO:0007669"/>
    <property type="project" value="UniProtKB-SubCell"/>
</dbReference>
<evidence type="ECO:0000256" key="8">
    <source>
        <dbReference type="ARBA" id="ARBA00023180"/>
    </source>
</evidence>
<keyword evidence="3" id="KW-0812">Transmembrane</keyword>
<dbReference type="InterPro" id="IPR052941">
    <property type="entry name" value="StomDev_PlantInt_Reg"/>
</dbReference>
<dbReference type="FunFam" id="3.80.10.10:FF:000095">
    <property type="entry name" value="LRR receptor-like serine/threonine-protein kinase GSO1"/>
    <property type="match status" value="1"/>
</dbReference>
<dbReference type="Pfam" id="PF23598">
    <property type="entry name" value="LRR_14"/>
    <property type="match status" value="1"/>
</dbReference>
<dbReference type="InterPro" id="IPR003591">
    <property type="entry name" value="Leu-rich_rpt_typical-subtyp"/>
</dbReference>
<protein>
    <recommendedName>
        <fullName evidence="9">Disease resistance R13L4/SHOC-2-like LRR domain-containing protein</fullName>
    </recommendedName>
</protein>
<dbReference type="EMBL" id="CP133622">
    <property type="protein sequence ID" value="WMV53751.1"/>
    <property type="molecule type" value="Genomic_DNA"/>
</dbReference>
<keyword evidence="8" id="KW-0325">Glycoprotein</keyword>
<dbReference type="PANTHER" id="PTHR48004">
    <property type="entry name" value="OS01G0149700 PROTEIN"/>
    <property type="match status" value="1"/>
</dbReference>
<evidence type="ECO:0000256" key="2">
    <source>
        <dbReference type="ARBA" id="ARBA00022614"/>
    </source>
</evidence>
<evidence type="ECO:0000256" key="4">
    <source>
        <dbReference type="ARBA" id="ARBA00022729"/>
    </source>
</evidence>
<keyword evidence="5" id="KW-0677">Repeat</keyword>
<dbReference type="InterPro" id="IPR032675">
    <property type="entry name" value="LRR_dom_sf"/>
</dbReference>
<sequence>MLLSGPIPEEIGYLRFLTDVRLYDNSLNGSIPAALGNLTNLLHLYLYDNHLSGPIPEEIGYLRFLTDLQLYNNSLNGSIHASLGNLNNLSVLYLDDLGRNNLKGAISTMFWQYEWSSEVLDMQHNNLSGTLPMTFRAGTFRSFNMHGNKLKGKIPQSLANCKEMQVLDLGDNRLNDRFPMWLGTLPELRVLSLRSNKLHGPLRTLGSKNMFLELQFGSLNLSHNMLTSVDLSPFQSLETIDLRSNSLQGSLPIPPNSTRFFFISENNLHGEIPSSICNLTSLVILDLARNNLKGAILQCLGNISSLRVLDMYHNSLTGTLPTTFRFGSSLRSLNLHGNKLEGKIVGNKPATEIIFAVIKAIKAEHNNTVNQQE</sequence>
<name>A0AAF0UYR8_SOLVR</name>
<dbReference type="SMART" id="SM00369">
    <property type="entry name" value="LRR_TYP"/>
    <property type="match status" value="4"/>
</dbReference>
<evidence type="ECO:0000313" key="10">
    <source>
        <dbReference type="EMBL" id="WMV53751.1"/>
    </source>
</evidence>
<dbReference type="Pfam" id="PF00560">
    <property type="entry name" value="LRR_1"/>
    <property type="match status" value="1"/>
</dbReference>
<dbReference type="SUPFAM" id="SSF52047">
    <property type="entry name" value="RNI-like"/>
    <property type="match status" value="1"/>
</dbReference>
<dbReference type="AlphaFoldDB" id="A0AAF0UYR8"/>
<evidence type="ECO:0000256" key="1">
    <source>
        <dbReference type="ARBA" id="ARBA00004167"/>
    </source>
</evidence>
<gene>
    <name evidence="10" type="ORF">MTR67_047136</name>
</gene>
<dbReference type="InterPro" id="IPR001611">
    <property type="entry name" value="Leu-rich_rpt"/>
</dbReference>
<feature type="domain" description="Disease resistance R13L4/SHOC-2-like LRR" evidence="9">
    <location>
        <begin position="7"/>
        <end position="238"/>
    </location>
</feature>
<dbReference type="Proteomes" id="UP001234989">
    <property type="component" value="Chromosome 11"/>
</dbReference>
<dbReference type="Gene3D" id="3.80.10.10">
    <property type="entry name" value="Ribonuclease Inhibitor"/>
    <property type="match status" value="3"/>
</dbReference>
<evidence type="ECO:0000313" key="11">
    <source>
        <dbReference type="Proteomes" id="UP001234989"/>
    </source>
</evidence>
<comment type="subcellular location">
    <subcellularLocation>
        <location evidence="1">Membrane</location>
        <topology evidence="1">Single-pass membrane protein</topology>
    </subcellularLocation>
</comment>
<evidence type="ECO:0000256" key="5">
    <source>
        <dbReference type="ARBA" id="ARBA00022737"/>
    </source>
</evidence>
<dbReference type="FunFam" id="3.80.10.10:FF:000453">
    <property type="entry name" value="Leucine-rich receptor-like protein kinase family protein"/>
    <property type="match status" value="1"/>
</dbReference>
<organism evidence="10 11">
    <name type="scientific">Solanum verrucosum</name>
    <dbReference type="NCBI Taxonomy" id="315347"/>
    <lineage>
        <taxon>Eukaryota</taxon>
        <taxon>Viridiplantae</taxon>
        <taxon>Streptophyta</taxon>
        <taxon>Embryophyta</taxon>
        <taxon>Tracheophyta</taxon>
        <taxon>Spermatophyta</taxon>
        <taxon>Magnoliopsida</taxon>
        <taxon>eudicotyledons</taxon>
        <taxon>Gunneridae</taxon>
        <taxon>Pentapetalae</taxon>
        <taxon>asterids</taxon>
        <taxon>lamiids</taxon>
        <taxon>Solanales</taxon>
        <taxon>Solanaceae</taxon>
        <taxon>Solanoideae</taxon>
        <taxon>Solaneae</taxon>
        <taxon>Solanum</taxon>
    </lineage>
</organism>
<dbReference type="GO" id="GO:0006952">
    <property type="term" value="P:defense response"/>
    <property type="evidence" value="ECO:0007669"/>
    <property type="project" value="UniProtKB-ARBA"/>
</dbReference>
<keyword evidence="11" id="KW-1185">Reference proteome</keyword>
<dbReference type="Pfam" id="PF13855">
    <property type="entry name" value="LRR_8"/>
    <property type="match status" value="1"/>
</dbReference>
<evidence type="ECO:0000259" key="9">
    <source>
        <dbReference type="Pfam" id="PF23598"/>
    </source>
</evidence>
<evidence type="ECO:0000256" key="7">
    <source>
        <dbReference type="ARBA" id="ARBA00023136"/>
    </source>
</evidence>
<proteinExistence type="predicted"/>
<accession>A0AAF0UYR8</accession>